<evidence type="ECO:0000313" key="3">
    <source>
        <dbReference type="Proteomes" id="UP000269438"/>
    </source>
</evidence>
<reference evidence="2 3" key="1">
    <citation type="submission" date="2018-10" db="EMBL/GenBank/DDBJ databases">
        <authorList>
            <person name="Li J."/>
        </authorList>
    </citation>
    <scope>NUCLEOTIDE SEQUENCE [LARGE SCALE GENOMIC DNA]</scope>
    <source>
        <strain evidence="2 3">JCM 11654</strain>
    </source>
</reference>
<keyword evidence="3" id="KW-1185">Reference proteome</keyword>
<sequence>MHVRRYWQILALILALAAGWLYFSAPGFRVNNIDAYVWCDPLAPQIGTQVSLYSSPGERGEIVDQYVDSMLHDGEDRRSSTADRVRSTLDLRCQDARAGRQATFNGVLTISVLFVVWWRTRAVSAPPRKNLTSKER</sequence>
<keyword evidence="1" id="KW-0812">Transmembrane</keyword>
<accession>A0A3L7AJ90</accession>
<evidence type="ECO:0000256" key="1">
    <source>
        <dbReference type="SAM" id="Phobius"/>
    </source>
</evidence>
<gene>
    <name evidence="2" type="ORF">D9V34_14615</name>
</gene>
<dbReference type="AlphaFoldDB" id="A0A3L7AJ90"/>
<evidence type="ECO:0000313" key="2">
    <source>
        <dbReference type="EMBL" id="RLP79780.1"/>
    </source>
</evidence>
<feature type="transmembrane region" description="Helical" evidence="1">
    <location>
        <begin position="6"/>
        <end position="23"/>
    </location>
</feature>
<protein>
    <submittedName>
        <fullName evidence="2">Uncharacterized protein</fullName>
    </submittedName>
</protein>
<proteinExistence type="predicted"/>
<feature type="transmembrane region" description="Helical" evidence="1">
    <location>
        <begin position="102"/>
        <end position="120"/>
    </location>
</feature>
<keyword evidence="1" id="KW-0472">Membrane</keyword>
<name>A0A3L7AJ90_9MICO</name>
<dbReference type="EMBL" id="RCUY01000014">
    <property type="protein sequence ID" value="RLP79780.1"/>
    <property type="molecule type" value="Genomic_DNA"/>
</dbReference>
<keyword evidence="1" id="KW-1133">Transmembrane helix</keyword>
<dbReference type="Proteomes" id="UP000269438">
    <property type="component" value="Unassembled WGS sequence"/>
</dbReference>
<organism evidence="2 3">
    <name type="scientific">Mycetocola lacteus</name>
    <dbReference type="NCBI Taxonomy" id="76637"/>
    <lineage>
        <taxon>Bacteria</taxon>
        <taxon>Bacillati</taxon>
        <taxon>Actinomycetota</taxon>
        <taxon>Actinomycetes</taxon>
        <taxon>Micrococcales</taxon>
        <taxon>Microbacteriaceae</taxon>
        <taxon>Mycetocola</taxon>
    </lineage>
</organism>
<comment type="caution">
    <text evidence="2">The sequence shown here is derived from an EMBL/GenBank/DDBJ whole genome shotgun (WGS) entry which is preliminary data.</text>
</comment>